<dbReference type="Proteomes" id="UP000596092">
    <property type="component" value="Chromosome"/>
</dbReference>
<gene>
    <name evidence="2" type="ORF">HP555_02155</name>
</gene>
<feature type="region of interest" description="Disordered" evidence="1">
    <location>
        <begin position="1"/>
        <end position="50"/>
    </location>
</feature>
<evidence type="ECO:0000256" key="1">
    <source>
        <dbReference type="SAM" id="MobiDB-lite"/>
    </source>
</evidence>
<dbReference type="EMBL" id="CP054140">
    <property type="protein sequence ID" value="QQG64751.1"/>
    <property type="molecule type" value="Genomic_DNA"/>
</dbReference>
<reference evidence="2 3" key="1">
    <citation type="submission" date="2020-05" db="EMBL/GenBank/DDBJ databases">
        <title>Complete genome of Desulfobulbus oligotrophicus.</title>
        <authorList>
            <person name="Podar M."/>
        </authorList>
    </citation>
    <scope>NUCLEOTIDE SEQUENCE [LARGE SCALE GENOMIC DNA]</scope>
    <source>
        <strain evidence="2 3">Prop6</strain>
    </source>
</reference>
<feature type="compositionally biased region" description="Basic and acidic residues" evidence="1">
    <location>
        <begin position="7"/>
        <end position="20"/>
    </location>
</feature>
<protein>
    <submittedName>
        <fullName evidence="2">Uncharacterized protein</fullName>
    </submittedName>
</protein>
<evidence type="ECO:0000313" key="2">
    <source>
        <dbReference type="EMBL" id="QQG64751.1"/>
    </source>
</evidence>
<organism evidence="2 3">
    <name type="scientific">Desulfobulbus oligotrophicus</name>
    <dbReference type="NCBI Taxonomy" id="1909699"/>
    <lineage>
        <taxon>Bacteria</taxon>
        <taxon>Pseudomonadati</taxon>
        <taxon>Thermodesulfobacteriota</taxon>
        <taxon>Desulfobulbia</taxon>
        <taxon>Desulfobulbales</taxon>
        <taxon>Desulfobulbaceae</taxon>
        <taxon>Desulfobulbus</taxon>
    </lineage>
</organism>
<accession>A0A7T5VBJ1</accession>
<sequence length="50" mass="6149">MTKRTNYKQEKRLRELEKQRKKEVKKQRKLEKEQTVTESDLDDPVEDDIS</sequence>
<proteinExistence type="predicted"/>
<dbReference type="AlphaFoldDB" id="A0A7T5VBJ1"/>
<evidence type="ECO:0000313" key="3">
    <source>
        <dbReference type="Proteomes" id="UP000596092"/>
    </source>
</evidence>
<dbReference type="RefSeq" id="WP_199263583.1">
    <property type="nucleotide sequence ID" value="NZ_CP054140.1"/>
</dbReference>
<dbReference type="KEGG" id="dog:HP555_02155"/>
<feature type="compositionally biased region" description="Acidic residues" evidence="1">
    <location>
        <begin position="39"/>
        <end position="50"/>
    </location>
</feature>
<keyword evidence="3" id="KW-1185">Reference proteome</keyword>
<name>A0A7T5VBJ1_9BACT</name>